<name>A0ABY6DCH7_9RHOB</name>
<evidence type="ECO:0000313" key="2">
    <source>
        <dbReference type="EMBL" id="UXX83847.1"/>
    </source>
</evidence>
<evidence type="ECO:0000313" key="3">
    <source>
        <dbReference type="Proteomes" id="UP001064087"/>
    </source>
</evidence>
<feature type="transmembrane region" description="Helical" evidence="1">
    <location>
        <begin position="134"/>
        <end position="154"/>
    </location>
</feature>
<keyword evidence="1" id="KW-0812">Transmembrane</keyword>
<accession>A0ABY6DCH7</accession>
<reference evidence="2" key="1">
    <citation type="submission" date="2022-10" db="EMBL/GenBank/DDBJ databases">
        <title>Roseovarius pelagicus sp. nov., isolated from Arctic seawater.</title>
        <authorList>
            <person name="Hong Y.W."/>
            <person name="Hwang C.Y."/>
        </authorList>
    </citation>
    <scope>NUCLEOTIDE SEQUENCE</scope>
    <source>
        <strain evidence="2">HL-MP18</strain>
    </source>
</reference>
<dbReference type="Proteomes" id="UP001064087">
    <property type="component" value="Chromosome"/>
</dbReference>
<gene>
    <name evidence="2" type="ORF">N7U68_04090</name>
</gene>
<dbReference type="RefSeq" id="WP_165192038.1">
    <property type="nucleotide sequence ID" value="NZ_CP106738.1"/>
</dbReference>
<feature type="transmembrane region" description="Helical" evidence="1">
    <location>
        <begin position="106"/>
        <end position="128"/>
    </location>
</feature>
<feature type="transmembrane region" description="Helical" evidence="1">
    <location>
        <begin position="31"/>
        <end position="49"/>
    </location>
</feature>
<dbReference type="EMBL" id="CP106738">
    <property type="protein sequence ID" value="UXX83847.1"/>
    <property type="molecule type" value="Genomic_DNA"/>
</dbReference>
<keyword evidence="1" id="KW-0472">Membrane</keyword>
<evidence type="ECO:0000256" key="1">
    <source>
        <dbReference type="SAM" id="Phobius"/>
    </source>
</evidence>
<sequence length="161" mass="17335">MPVTRDIVATYGGPRRVLRRQLAMGPREDRALAVLMAGCVIVFVAQMPRLARQAHLTGEELNPLLGGTLLAWIFIAPLILYALALLTHWAARAFGGKGSPYGARMALFWALLASSPLILLNGLVAGFIGPGPALTLVGLAWLAVFGWFWGANLYEAEWGVP</sequence>
<feature type="transmembrane region" description="Helical" evidence="1">
    <location>
        <begin position="69"/>
        <end position="94"/>
    </location>
</feature>
<proteinExistence type="predicted"/>
<keyword evidence="1" id="KW-1133">Transmembrane helix</keyword>
<keyword evidence="3" id="KW-1185">Reference proteome</keyword>
<protein>
    <submittedName>
        <fullName evidence="2">YIP1 family protein</fullName>
    </submittedName>
</protein>
<organism evidence="2 3">
    <name type="scientific">Roseovarius pelagicus</name>
    <dbReference type="NCBI Taxonomy" id="2980108"/>
    <lineage>
        <taxon>Bacteria</taxon>
        <taxon>Pseudomonadati</taxon>
        <taxon>Pseudomonadota</taxon>
        <taxon>Alphaproteobacteria</taxon>
        <taxon>Rhodobacterales</taxon>
        <taxon>Roseobacteraceae</taxon>
        <taxon>Roseovarius</taxon>
    </lineage>
</organism>